<organism evidence="1 2">
    <name type="scientific">Portunus trituberculatus</name>
    <name type="common">Swimming crab</name>
    <name type="synonym">Neptunus trituberculatus</name>
    <dbReference type="NCBI Taxonomy" id="210409"/>
    <lineage>
        <taxon>Eukaryota</taxon>
        <taxon>Metazoa</taxon>
        <taxon>Ecdysozoa</taxon>
        <taxon>Arthropoda</taxon>
        <taxon>Crustacea</taxon>
        <taxon>Multicrustacea</taxon>
        <taxon>Malacostraca</taxon>
        <taxon>Eumalacostraca</taxon>
        <taxon>Eucarida</taxon>
        <taxon>Decapoda</taxon>
        <taxon>Pleocyemata</taxon>
        <taxon>Brachyura</taxon>
        <taxon>Eubrachyura</taxon>
        <taxon>Portunoidea</taxon>
        <taxon>Portunidae</taxon>
        <taxon>Portuninae</taxon>
        <taxon>Portunus</taxon>
    </lineage>
</organism>
<dbReference type="EMBL" id="VSRR010082561">
    <property type="protein sequence ID" value="MPC89905.1"/>
    <property type="molecule type" value="Genomic_DNA"/>
</dbReference>
<dbReference type="Proteomes" id="UP000324222">
    <property type="component" value="Unassembled WGS sequence"/>
</dbReference>
<protein>
    <submittedName>
        <fullName evidence="1">Uncharacterized protein</fullName>
    </submittedName>
</protein>
<keyword evidence="2" id="KW-1185">Reference proteome</keyword>
<sequence length="139" mass="15604">MALNYQVSGSRVCSPLLSLTPTQRTSKHFLPSIAALESSLRSYEILPRPLSLSPHPESYQASTPIILPLLVYPDGFPWYGVVRPPFSSDFDSYLIPLQSPLPFYPPSLNAPSLSPLKHPAAFPYRSPWRRTNTDTKNFM</sequence>
<name>A0A5B7J551_PORTR</name>
<comment type="caution">
    <text evidence="1">The sequence shown here is derived from an EMBL/GenBank/DDBJ whole genome shotgun (WGS) entry which is preliminary data.</text>
</comment>
<reference evidence="1 2" key="1">
    <citation type="submission" date="2019-05" db="EMBL/GenBank/DDBJ databases">
        <title>Another draft genome of Portunus trituberculatus and its Hox gene families provides insights of decapod evolution.</title>
        <authorList>
            <person name="Jeong J.-H."/>
            <person name="Song I."/>
            <person name="Kim S."/>
            <person name="Choi T."/>
            <person name="Kim D."/>
            <person name="Ryu S."/>
            <person name="Kim W."/>
        </authorList>
    </citation>
    <scope>NUCLEOTIDE SEQUENCE [LARGE SCALE GENOMIC DNA]</scope>
    <source>
        <tissue evidence="1">Muscle</tissue>
    </source>
</reference>
<evidence type="ECO:0000313" key="1">
    <source>
        <dbReference type="EMBL" id="MPC89905.1"/>
    </source>
</evidence>
<proteinExistence type="predicted"/>
<gene>
    <name evidence="1" type="ORF">E2C01_084868</name>
</gene>
<dbReference type="AlphaFoldDB" id="A0A5B7J551"/>
<evidence type="ECO:0000313" key="2">
    <source>
        <dbReference type="Proteomes" id="UP000324222"/>
    </source>
</evidence>
<accession>A0A5B7J551</accession>